<evidence type="ECO:0000256" key="7">
    <source>
        <dbReference type="ARBA" id="ARBA00022821"/>
    </source>
</evidence>
<dbReference type="GO" id="GO:0006633">
    <property type="term" value="P:fatty acid biosynthetic process"/>
    <property type="evidence" value="ECO:0007669"/>
    <property type="project" value="UniProtKB-KW"/>
</dbReference>
<reference evidence="16 17" key="1">
    <citation type="submission" date="2016-10" db="EMBL/GenBank/DDBJ databases">
        <authorList>
            <person name="de Groot N.N."/>
        </authorList>
    </citation>
    <scope>NUCLEOTIDE SEQUENCE [LARGE SCALE GENOMIC DNA]</scope>
    <source>
        <strain evidence="16 17">Nm22</strain>
    </source>
</reference>
<dbReference type="InterPro" id="IPR034815">
    <property type="entry name" value="A_dioxygenase"/>
</dbReference>
<keyword evidence="15" id="KW-0472">Membrane</keyword>
<evidence type="ECO:0000256" key="11">
    <source>
        <dbReference type="ARBA" id="ARBA00023004"/>
    </source>
</evidence>
<dbReference type="Pfam" id="PF03098">
    <property type="entry name" value="An_peroxidase"/>
    <property type="match status" value="1"/>
</dbReference>
<dbReference type="SUPFAM" id="SSF48113">
    <property type="entry name" value="Heme-dependent peroxidases"/>
    <property type="match status" value="1"/>
</dbReference>
<feature type="repeat" description="TPR" evidence="14">
    <location>
        <begin position="47"/>
        <end position="80"/>
    </location>
</feature>
<dbReference type="GO" id="GO:0006979">
    <property type="term" value="P:response to oxidative stress"/>
    <property type="evidence" value="ECO:0007669"/>
    <property type="project" value="InterPro"/>
</dbReference>
<evidence type="ECO:0000256" key="6">
    <source>
        <dbReference type="ARBA" id="ARBA00022767"/>
    </source>
</evidence>
<dbReference type="CDD" id="cd09818">
    <property type="entry name" value="PIOX_like"/>
    <property type="match status" value="1"/>
</dbReference>
<keyword evidence="12" id="KW-0443">Lipid metabolism</keyword>
<dbReference type="GO" id="GO:0016702">
    <property type="term" value="F:oxidoreductase activity, acting on single donors with incorporation of molecular oxygen, incorporation of two atoms of oxygen"/>
    <property type="evidence" value="ECO:0007669"/>
    <property type="project" value="TreeGrafter"/>
</dbReference>
<keyword evidence="9" id="KW-0223">Dioxygenase</keyword>
<evidence type="ECO:0000313" key="17">
    <source>
        <dbReference type="Proteomes" id="UP000199459"/>
    </source>
</evidence>
<feature type="transmembrane region" description="Helical" evidence="15">
    <location>
        <begin position="143"/>
        <end position="165"/>
    </location>
</feature>
<dbReference type="InterPro" id="IPR011990">
    <property type="entry name" value="TPR-like_helical_dom_sf"/>
</dbReference>
<keyword evidence="15" id="KW-1133">Transmembrane helix</keyword>
<name>A0A1H8ANT7_9PROT</name>
<dbReference type="GO" id="GO:0046872">
    <property type="term" value="F:metal ion binding"/>
    <property type="evidence" value="ECO:0007669"/>
    <property type="project" value="UniProtKB-KW"/>
</dbReference>
<dbReference type="PRINTS" id="PR00457">
    <property type="entry name" value="ANPEROXIDASE"/>
</dbReference>
<keyword evidence="13" id="KW-0275">Fatty acid biosynthesis</keyword>
<evidence type="ECO:0000256" key="4">
    <source>
        <dbReference type="ARBA" id="ARBA00022617"/>
    </source>
</evidence>
<dbReference type="EMBL" id="FOCP01000001">
    <property type="protein sequence ID" value="SEM72176.1"/>
    <property type="molecule type" value="Genomic_DNA"/>
</dbReference>
<keyword evidence="5" id="KW-0479">Metal-binding</keyword>
<gene>
    <name evidence="16" type="ORF">SAMN05216325_101245</name>
</gene>
<evidence type="ECO:0000256" key="3">
    <source>
        <dbReference type="ARBA" id="ARBA00022559"/>
    </source>
</evidence>
<dbReference type="InterPro" id="IPR019791">
    <property type="entry name" value="Haem_peroxidase_animal"/>
</dbReference>
<dbReference type="SUPFAM" id="SSF48452">
    <property type="entry name" value="TPR-like"/>
    <property type="match status" value="1"/>
</dbReference>
<evidence type="ECO:0000256" key="14">
    <source>
        <dbReference type="PROSITE-ProRule" id="PRU00339"/>
    </source>
</evidence>
<evidence type="ECO:0000256" key="9">
    <source>
        <dbReference type="ARBA" id="ARBA00022964"/>
    </source>
</evidence>
<accession>A0A1H8ANT7</accession>
<evidence type="ECO:0000256" key="1">
    <source>
        <dbReference type="ARBA" id="ARBA00001913"/>
    </source>
</evidence>
<dbReference type="GO" id="GO:0031408">
    <property type="term" value="P:oxylipin biosynthetic process"/>
    <property type="evidence" value="ECO:0007669"/>
    <property type="project" value="UniProtKB-KW"/>
</dbReference>
<proteinExistence type="predicted"/>
<evidence type="ECO:0000256" key="13">
    <source>
        <dbReference type="ARBA" id="ARBA00023160"/>
    </source>
</evidence>
<keyword evidence="11" id="KW-0408">Iron</keyword>
<keyword evidence="6" id="KW-0925">Oxylipin biosynthesis</keyword>
<sequence>MTIISDVNTNDSEYKALLAEVIRLLESGEHKAALEHLHHLCPTKMNGDGNALLGLVYFRNEAYEMAAKYYEAALKTQPGSDEWRDMLARARANMVAEIQRPVPPVHFFERDTLLAPAIITQKKLPEPIQPGITPAILKRIRYILGNSIGILATGIMNGMTLLWGTLAGYRDRIWTNWYRRGIFLGILTLAYMRECLNKNNLKTTYPADKLVGFQPKHQKPPDGVTHFRTADGTWNNLADPKEGAAGTRFHRNVANSAILPESGDRLMTPNPREISRLLLTRSESMKEIPFLNLLAAAWIQFQNHDWISHGENVFWEYHKIPLSEHDPARTKYRQTYMYVPKTQPDPTHTAGKEQTPITFINEVTHWWDGSQIYGSDQKTADFLRSGMNGKLRINKDGTLPVNNNGIEETGFTRNWWVGLAMLHNLFVLEHNAICDHLKSAYPKWSDDRLYNVARLINAAVIAKIHSVEWTPAILPNRCLDIALNANWFGILTNLFRSERNRKTVADINVRNPELGGVVGNPIDKHNSPYGLTEEFVEVYRMHSLLPESLTLRTISNERPIETIPIAETRQAGSSKITQRIALADLFYSFGKMHPGQLVLNNYPKFMQEMSIPGNPLFDLGAVDLLRARERGVPRYNEFRRQLGLSPINTFEDLTDNKEHVRTICSLYGNDVELLDLMIGTLAEGHRPTGFGFGETMFQIFMLNATRRLQADRFYTDDYNPRVYTQEGLLWIDTTDFKTVLLRHYPELGQTGLANINNAFEPWDTEIPLDPERHPLHSLS</sequence>
<dbReference type="InterPro" id="IPR050783">
    <property type="entry name" value="Oxylipin_biosynth_metab"/>
</dbReference>
<keyword evidence="15" id="KW-0812">Transmembrane</keyword>
<dbReference type="RefSeq" id="WP_218143896.1">
    <property type="nucleotide sequence ID" value="NZ_FOCP01000001.1"/>
</dbReference>
<comment type="cofactor">
    <cofactor evidence="1">
        <name>Ca(2+)</name>
        <dbReference type="ChEBI" id="CHEBI:29108"/>
    </cofactor>
</comment>
<keyword evidence="2" id="KW-0444">Lipid biosynthesis</keyword>
<dbReference type="GO" id="GO:0020037">
    <property type="term" value="F:heme binding"/>
    <property type="evidence" value="ECO:0007669"/>
    <property type="project" value="InterPro"/>
</dbReference>
<dbReference type="InterPro" id="IPR037120">
    <property type="entry name" value="Haem_peroxidase_sf_animal"/>
</dbReference>
<dbReference type="PANTHER" id="PTHR11903:SF11">
    <property type="entry name" value="ALPHA-DIOXYGENASE 1"/>
    <property type="match status" value="1"/>
</dbReference>
<dbReference type="Gene3D" id="1.10.640.10">
    <property type="entry name" value="Haem peroxidase domain superfamily, animal type"/>
    <property type="match status" value="1"/>
</dbReference>
<dbReference type="Proteomes" id="UP000199459">
    <property type="component" value="Unassembled WGS sequence"/>
</dbReference>
<evidence type="ECO:0000256" key="2">
    <source>
        <dbReference type="ARBA" id="ARBA00022516"/>
    </source>
</evidence>
<evidence type="ECO:0000256" key="5">
    <source>
        <dbReference type="ARBA" id="ARBA00022723"/>
    </source>
</evidence>
<keyword evidence="4" id="KW-0349">Heme</keyword>
<dbReference type="PROSITE" id="PS50005">
    <property type="entry name" value="TPR"/>
    <property type="match status" value="1"/>
</dbReference>
<evidence type="ECO:0000256" key="8">
    <source>
        <dbReference type="ARBA" id="ARBA00022832"/>
    </source>
</evidence>
<dbReference type="GO" id="GO:0006952">
    <property type="term" value="P:defense response"/>
    <property type="evidence" value="ECO:0007669"/>
    <property type="project" value="UniProtKB-KW"/>
</dbReference>
<dbReference type="STRING" id="917.SAMN05216326_11149"/>
<dbReference type="InterPro" id="IPR019734">
    <property type="entry name" value="TPR_rpt"/>
</dbReference>
<protein>
    <submittedName>
        <fullName evidence="16">Animal haem peroxidase</fullName>
    </submittedName>
</protein>
<evidence type="ECO:0000256" key="12">
    <source>
        <dbReference type="ARBA" id="ARBA00023098"/>
    </source>
</evidence>
<dbReference type="AlphaFoldDB" id="A0A1H8ANT7"/>
<keyword evidence="3 16" id="KW-0575">Peroxidase</keyword>
<evidence type="ECO:0000256" key="15">
    <source>
        <dbReference type="SAM" id="Phobius"/>
    </source>
</evidence>
<evidence type="ECO:0000256" key="10">
    <source>
        <dbReference type="ARBA" id="ARBA00023002"/>
    </source>
</evidence>
<dbReference type="InterPro" id="IPR010255">
    <property type="entry name" value="Haem_peroxidase_sf"/>
</dbReference>
<keyword evidence="10" id="KW-0560">Oxidoreductase</keyword>
<evidence type="ECO:0000313" key="16">
    <source>
        <dbReference type="EMBL" id="SEM72176.1"/>
    </source>
</evidence>
<dbReference type="PANTHER" id="PTHR11903">
    <property type="entry name" value="PROSTAGLANDIN G/H SYNTHASE"/>
    <property type="match status" value="1"/>
</dbReference>
<keyword evidence="14" id="KW-0802">TPR repeat</keyword>
<keyword evidence="8" id="KW-0276">Fatty acid metabolism</keyword>
<dbReference type="PROSITE" id="PS50292">
    <property type="entry name" value="PEROXIDASE_3"/>
    <property type="match status" value="1"/>
</dbReference>
<keyword evidence="7" id="KW-0611">Plant defense</keyword>
<organism evidence="16 17">
    <name type="scientific">Nitrosomonas marina</name>
    <dbReference type="NCBI Taxonomy" id="917"/>
    <lineage>
        <taxon>Bacteria</taxon>
        <taxon>Pseudomonadati</taxon>
        <taxon>Pseudomonadota</taxon>
        <taxon>Betaproteobacteria</taxon>
        <taxon>Nitrosomonadales</taxon>
        <taxon>Nitrosomonadaceae</taxon>
        <taxon>Nitrosomonas</taxon>
    </lineage>
</organism>
<dbReference type="GO" id="GO:0004601">
    <property type="term" value="F:peroxidase activity"/>
    <property type="evidence" value="ECO:0007669"/>
    <property type="project" value="UniProtKB-KW"/>
</dbReference>